<evidence type="ECO:0000313" key="3">
    <source>
        <dbReference type="EMBL" id="KAG5272137.1"/>
    </source>
</evidence>
<dbReference type="Pfam" id="PF01477">
    <property type="entry name" value="PLAT"/>
    <property type="match status" value="2"/>
</dbReference>
<evidence type="ECO:0000256" key="1">
    <source>
        <dbReference type="PROSITE-ProRule" id="PRU00152"/>
    </source>
</evidence>
<dbReference type="Proteomes" id="UP000823561">
    <property type="component" value="Chromosome 12"/>
</dbReference>
<feature type="domain" description="PLAT" evidence="2">
    <location>
        <begin position="103"/>
        <end position="225"/>
    </location>
</feature>
<comment type="caution">
    <text evidence="3">The sequence shown here is derived from an EMBL/GenBank/DDBJ whole genome shotgun (WGS) entry which is preliminary data.</text>
</comment>
<comment type="caution">
    <text evidence="1">Lacks conserved residue(s) required for the propagation of feature annotation.</text>
</comment>
<gene>
    <name evidence="3" type="ORF">AALO_G00162060</name>
</gene>
<keyword evidence="4" id="KW-1185">Reference proteome</keyword>
<name>A0AAV6GFH2_9TELE</name>
<dbReference type="Gene3D" id="2.40.180.10">
    <property type="entry name" value="Catalase core domain"/>
    <property type="match status" value="1"/>
</dbReference>
<dbReference type="PANTHER" id="PTHR45901">
    <property type="entry name" value="PROTEIN CBG12474"/>
    <property type="match status" value="1"/>
</dbReference>
<dbReference type="InterPro" id="IPR001024">
    <property type="entry name" value="PLAT/LH2_dom"/>
</dbReference>
<organism evidence="3 4">
    <name type="scientific">Alosa alosa</name>
    <name type="common">allis shad</name>
    <dbReference type="NCBI Taxonomy" id="278164"/>
    <lineage>
        <taxon>Eukaryota</taxon>
        <taxon>Metazoa</taxon>
        <taxon>Chordata</taxon>
        <taxon>Craniata</taxon>
        <taxon>Vertebrata</taxon>
        <taxon>Euteleostomi</taxon>
        <taxon>Actinopterygii</taxon>
        <taxon>Neopterygii</taxon>
        <taxon>Teleostei</taxon>
        <taxon>Clupei</taxon>
        <taxon>Clupeiformes</taxon>
        <taxon>Clupeoidei</taxon>
        <taxon>Clupeidae</taxon>
        <taxon>Alosa</taxon>
    </lineage>
</organism>
<feature type="domain" description="PLAT" evidence="2">
    <location>
        <begin position="242"/>
        <end position="303"/>
    </location>
</feature>
<dbReference type="InterPro" id="IPR052970">
    <property type="entry name" value="Inner_ear_hair_cell_LOXHD"/>
</dbReference>
<dbReference type="SUPFAM" id="SSF49723">
    <property type="entry name" value="Lipase/lipooxygenase domain (PLAT/LH2 domain)"/>
    <property type="match status" value="2"/>
</dbReference>
<reference evidence="3" key="1">
    <citation type="submission" date="2020-10" db="EMBL/GenBank/DDBJ databases">
        <title>Chromosome-scale genome assembly of the Allis shad, Alosa alosa.</title>
        <authorList>
            <person name="Margot Z."/>
            <person name="Christophe K."/>
            <person name="Cabau C."/>
            <person name="Louis A."/>
            <person name="Berthelot C."/>
            <person name="Parey E."/>
            <person name="Roest Crollius H."/>
            <person name="Montfort J."/>
            <person name="Robinson-Rechavi M."/>
            <person name="Bucao C."/>
            <person name="Bouchez O."/>
            <person name="Gislard M."/>
            <person name="Lluch J."/>
            <person name="Milhes M."/>
            <person name="Lampietro C."/>
            <person name="Lopez Roques C."/>
            <person name="Donnadieu C."/>
            <person name="Braasch I."/>
            <person name="Desvignes T."/>
            <person name="Postlethwait J."/>
            <person name="Bobe J."/>
            <person name="Guiguen Y."/>
        </authorList>
    </citation>
    <scope>NUCLEOTIDE SEQUENCE</scope>
    <source>
        <strain evidence="3">M-15738</strain>
        <tissue evidence="3">Blood</tissue>
    </source>
</reference>
<proteinExistence type="predicted"/>
<evidence type="ECO:0000259" key="2">
    <source>
        <dbReference type="PROSITE" id="PS50095"/>
    </source>
</evidence>
<dbReference type="AlphaFoldDB" id="A0AAV6GFH2"/>
<evidence type="ECO:0000313" key="4">
    <source>
        <dbReference type="Proteomes" id="UP000823561"/>
    </source>
</evidence>
<dbReference type="PROSITE" id="PS50095">
    <property type="entry name" value="PLAT"/>
    <property type="match status" value="2"/>
</dbReference>
<protein>
    <recommendedName>
        <fullName evidence="2">PLAT domain-containing protein</fullName>
    </recommendedName>
</protein>
<dbReference type="InterPro" id="IPR036392">
    <property type="entry name" value="PLAT/LH2_dom_sf"/>
</dbReference>
<dbReference type="EMBL" id="JADWDJ010000012">
    <property type="protein sequence ID" value="KAG5272137.1"/>
    <property type="molecule type" value="Genomic_DNA"/>
</dbReference>
<accession>A0AAV6GFH2</accession>
<sequence>MGTQDHWHSNAPTTLTSLNANRWTPFNSQTCSAWATFPKFGYGTTMQAQLLVGLFSTWIRDDVLDQTFRFPCKRWFAKKEDDGQLIRELGCANNDILDLNETTKYEIITVTADTDEAETRENVWMILEGMKGRSKELVLENSGKKRRFLRGSTDRFEFTSKVVGDIAGICVGHIPKDGKKPKIESFWHVLEVTVKEKALGNRFIFNCNAPIPLSTNRDDPVMFERSKIVESFISKARSLRPVTYEIIVVTGDEKGASTNANVFITLFGTTGDSGRRGLRQRLRNLFEAGRTDFSHWSCWTWAI</sequence>
<dbReference type="PANTHER" id="PTHR45901:SF3">
    <property type="entry name" value="LIPOXYGENASE HOMOLOGY DOMAIN-CONTAINING PROTEIN 1"/>
    <property type="match status" value="1"/>
</dbReference>
<dbReference type="Gene3D" id="2.60.60.20">
    <property type="entry name" value="PLAT/LH2 domain"/>
    <property type="match status" value="2"/>
</dbReference>